<dbReference type="Pfam" id="PF03466">
    <property type="entry name" value="LysR_substrate"/>
    <property type="match status" value="1"/>
</dbReference>
<dbReference type="PANTHER" id="PTHR30427:SF1">
    <property type="entry name" value="TRANSCRIPTIONAL ACTIVATOR PROTEIN LYSR"/>
    <property type="match status" value="1"/>
</dbReference>
<dbReference type="GO" id="GO:0010628">
    <property type="term" value="P:positive regulation of gene expression"/>
    <property type="evidence" value="ECO:0007669"/>
    <property type="project" value="TreeGrafter"/>
</dbReference>
<dbReference type="SUPFAM" id="SSF46785">
    <property type="entry name" value="Winged helix' DNA-binding domain"/>
    <property type="match status" value="1"/>
</dbReference>
<dbReference type="EMBL" id="FNAV01000002">
    <property type="protein sequence ID" value="SDE26677.1"/>
    <property type="molecule type" value="Genomic_DNA"/>
</dbReference>
<dbReference type="InterPro" id="IPR000847">
    <property type="entry name" value="LysR_HTH_N"/>
</dbReference>
<organism evidence="6 7">
    <name type="scientific">Salipiger thiooxidans</name>
    <dbReference type="NCBI Taxonomy" id="282683"/>
    <lineage>
        <taxon>Bacteria</taxon>
        <taxon>Pseudomonadati</taxon>
        <taxon>Pseudomonadota</taxon>
        <taxon>Alphaproteobacteria</taxon>
        <taxon>Rhodobacterales</taxon>
        <taxon>Roseobacteraceae</taxon>
        <taxon>Salipiger</taxon>
    </lineage>
</organism>
<proteinExistence type="inferred from homology"/>
<evidence type="ECO:0000256" key="3">
    <source>
        <dbReference type="ARBA" id="ARBA00023125"/>
    </source>
</evidence>
<dbReference type="InterPro" id="IPR005119">
    <property type="entry name" value="LysR_subst-bd"/>
</dbReference>
<evidence type="ECO:0000259" key="5">
    <source>
        <dbReference type="PROSITE" id="PS50931"/>
    </source>
</evidence>
<dbReference type="InterPro" id="IPR036388">
    <property type="entry name" value="WH-like_DNA-bd_sf"/>
</dbReference>
<reference evidence="7" key="1">
    <citation type="submission" date="2016-10" db="EMBL/GenBank/DDBJ databases">
        <authorList>
            <person name="Varghese N."/>
            <person name="Submissions S."/>
        </authorList>
    </citation>
    <scope>NUCLEOTIDE SEQUENCE [LARGE SCALE GENOMIC DNA]</scope>
    <source>
        <strain evidence="7">DSM 10146</strain>
    </source>
</reference>
<dbReference type="STRING" id="282683.SAMN04488105_102191"/>
<dbReference type="Gene3D" id="1.10.10.10">
    <property type="entry name" value="Winged helix-like DNA-binding domain superfamily/Winged helix DNA-binding domain"/>
    <property type="match status" value="1"/>
</dbReference>
<keyword evidence="7" id="KW-1185">Reference proteome</keyword>
<name>A0A1G7BIF8_9RHOB</name>
<accession>A0A1G7BIF8</accession>
<dbReference type="Proteomes" id="UP000198994">
    <property type="component" value="Unassembled WGS sequence"/>
</dbReference>
<dbReference type="GO" id="GO:0043565">
    <property type="term" value="F:sequence-specific DNA binding"/>
    <property type="evidence" value="ECO:0007669"/>
    <property type="project" value="TreeGrafter"/>
</dbReference>
<comment type="similarity">
    <text evidence="1">Belongs to the LysR transcriptional regulatory family.</text>
</comment>
<dbReference type="GO" id="GO:0003700">
    <property type="term" value="F:DNA-binding transcription factor activity"/>
    <property type="evidence" value="ECO:0007669"/>
    <property type="project" value="InterPro"/>
</dbReference>
<dbReference type="PRINTS" id="PR00039">
    <property type="entry name" value="HTHLYSR"/>
</dbReference>
<dbReference type="InterPro" id="IPR036390">
    <property type="entry name" value="WH_DNA-bd_sf"/>
</dbReference>
<evidence type="ECO:0000256" key="4">
    <source>
        <dbReference type="ARBA" id="ARBA00023163"/>
    </source>
</evidence>
<dbReference type="AlphaFoldDB" id="A0A1G7BIF8"/>
<dbReference type="Gene3D" id="3.40.190.290">
    <property type="match status" value="1"/>
</dbReference>
<gene>
    <name evidence="6" type="ORF">SAMN04488105_102191</name>
</gene>
<dbReference type="SUPFAM" id="SSF53850">
    <property type="entry name" value="Periplasmic binding protein-like II"/>
    <property type="match status" value="1"/>
</dbReference>
<dbReference type="PANTHER" id="PTHR30427">
    <property type="entry name" value="TRANSCRIPTIONAL ACTIVATOR PROTEIN LYSR"/>
    <property type="match status" value="1"/>
</dbReference>
<evidence type="ECO:0000313" key="7">
    <source>
        <dbReference type="Proteomes" id="UP000198994"/>
    </source>
</evidence>
<evidence type="ECO:0000313" key="6">
    <source>
        <dbReference type="EMBL" id="SDE26677.1"/>
    </source>
</evidence>
<dbReference type="PROSITE" id="PS50931">
    <property type="entry name" value="HTH_LYSR"/>
    <property type="match status" value="1"/>
</dbReference>
<evidence type="ECO:0000256" key="2">
    <source>
        <dbReference type="ARBA" id="ARBA00023015"/>
    </source>
</evidence>
<dbReference type="OrthoDB" id="7260751at2"/>
<keyword evidence="4" id="KW-0804">Transcription</keyword>
<sequence length="317" mass="35211">MARTNMRQIEAFNAVMKCGSVTRAAETLFVSQPAVTKLIRAFEDSCGFALFERAAGRLHPTAEAQRLFLETEKLLTGVARVENVARAIRDLERGEVAVTAYPALSLRFLPIIASDFLAERPDVRLAIETRNSQSVYEAMLNGSSDFGISLVPTRHSGIECKPFHDNVLVCALPPGHRLTEKPIVDLRELVHERFISLGRDDLSTVVTKEAFDRAGVEIDAAIHVQMADTACTFVARGQGVALVPVLATLGWRTDEIELRPIWPSVNKTMWLYTRTYEPLSMLAGLLLGRVREALDEINDKYRPDPEAISELPPLPVF</sequence>
<dbReference type="Pfam" id="PF00126">
    <property type="entry name" value="HTH_1"/>
    <property type="match status" value="1"/>
</dbReference>
<evidence type="ECO:0000256" key="1">
    <source>
        <dbReference type="ARBA" id="ARBA00009437"/>
    </source>
</evidence>
<protein>
    <submittedName>
        <fullName evidence="6">DNA-binding transcriptional regulator, LysR family</fullName>
    </submittedName>
</protein>
<feature type="domain" description="HTH lysR-type" evidence="5">
    <location>
        <begin position="4"/>
        <end position="61"/>
    </location>
</feature>
<keyword evidence="2" id="KW-0805">Transcription regulation</keyword>
<keyword evidence="3 6" id="KW-0238">DNA-binding</keyword>